<accession>A0A7H0VI38</accession>
<protein>
    <submittedName>
        <fullName evidence="1">Uncharacterized protein</fullName>
    </submittedName>
</protein>
<dbReference type="AlphaFoldDB" id="A0A7H0VI38"/>
<name>A0A7H0VI38_9FLAO</name>
<dbReference type="EMBL" id="CP060139">
    <property type="protein sequence ID" value="QNR25386.1"/>
    <property type="molecule type" value="Genomic_DNA"/>
</dbReference>
<evidence type="ECO:0000313" key="1">
    <source>
        <dbReference type="EMBL" id="QNR25386.1"/>
    </source>
</evidence>
<evidence type="ECO:0000313" key="2">
    <source>
        <dbReference type="Proteomes" id="UP000516305"/>
    </source>
</evidence>
<sequence>MFKSKLFVGLLGTLLLVTACKKDDDNDGTNNPGDFPQELVLDGTRYGLGTAFMEFYPDYGVNSHNLDLIFFSDGLTPHYDADNYPDSVSGNGYMMYFELFSADSTYLSAGTYSMDTTLTVNTFQGAFIAPVSNGAINGDPEQLKAGSVEVSRSNNVYTITGSGKDANNKDFEFSYQAAITIF</sequence>
<organism evidence="1 2">
    <name type="scientific">Croceimicrobium hydrocarbonivorans</name>
    <dbReference type="NCBI Taxonomy" id="2761580"/>
    <lineage>
        <taxon>Bacteria</taxon>
        <taxon>Pseudomonadati</taxon>
        <taxon>Bacteroidota</taxon>
        <taxon>Flavobacteriia</taxon>
        <taxon>Flavobacteriales</taxon>
        <taxon>Owenweeksiaceae</taxon>
        <taxon>Croceimicrobium</taxon>
    </lineage>
</organism>
<dbReference type="Proteomes" id="UP000516305">
    <property type="component" value="Chromosome"/>
</dbReference>
<gene>
    <name evidence="1" type="ORF">H4K34_05965</name>
</gene>
<dbReference type="PROSITE" id="PS51257">
    <property type="entry name" value="PROKAR_LIPOPROTEIN"/>
    <property type="match status" value="1"/>
</dbReference>
<proteinExistence type="predicted"/>
<reference evidence="1 2" key="1">
    <citation type="submission" date="2020-08" db="EMBL/GenBank/DDBJ databases">
        <title>Croceimicrobium hydrocarbonivorans gen. nov., sp. nov., a novel marine bacterium isolated from a bacterial consortium that degrades polyethylene terephthalate.</title>
        <authorList>
            <person name="Liu R."/>
        </authorList>
    </citation>
    <scope>NUCLEOTIDE SEQUENCE [LARGE SCALE GENOMIC DNA]</scope>
    <source>
        <strain evidence="1 2">A20-9</strain>
    </source>
</reference>
<dbReference type="RefSeq" id="WP_210759913.1">
    <property type="nucleotide sequence ID" value="NZ_CP060139.1"/>
</dbReference>
<dbReference type="KEGG" id="chyd:H4K34_05965"/>
<keyword evidence="2" id="KW-1185">Reference proteome</keyword>